<dbReference type="GeneID" id="93537583"/>
<dbReference type="SUPFAM" id="SSF48452">
    <property type="entry name" value="TPR-like"/>
    <property type="match status" value="1"/>
</dbReference>
<evidence type="ECO:0000313" key="5">
    <source>
        <dbReference type="Proteomes" id="UP000255283"/>
    </source>
</evidence>
<dbReference type="InterPro" id="IPR019734">
    <property type="entry name" value="TPR_rpt"/>
</dbReference>
<keyword evidence="4" id="KW-0808">Transferase</keyword>
<dbReference type="InterPro" id="IPR011990">
    <property type="entry name" value="TPR-like_helical_dom_sf"/>
</dbReference>
<evidence type="ECO:0000313" key="4">
    <source>
        <dbReference type="EMBL" id="SUB79134.1"/>
    </source>
</evidence>
<evidence type="ECO:0000256" key="2">
    <source>
        <dbReference type="SAM" id="Phobius"/>
    </source>
</evidence>
<dbReference type="InterPro" id="IPR003646">
    <property type="entry name" value="SH3-like_bac-type"/>
</dbReference>
<dbReference type="EMBL" id="UGTJ01000001">
    <property type="protein sequence ID" value="SUB79134.1"/>
    <property type="molecule type" value="Genomic_DNA"/>
</dbReference>
<dbReference type="SUPFAM" id="SSF50044">
    <property type="entry name" value="SH3-domain"/>
    <property type="match status" value="1"/>
</dbReference>
<keyword evidence="1" id="KW-0802">TPR repeat</keyword>
<accession>A0AAQ1UHK5</accession>
<name>A0AAQ1UHK5_9BACT</name>
<keyword evidence="2" id="KW-0812">Transmembrane</keyword>
<feature type="transmembrane region" description="Helical" evidence="2">
    <location>
        <begin position="172"/>
        <end position="190"/>
    </location>
</feature>
<dbReference type="RefSeq" id="WP_004346141.1">
    <property type="nucleotide sequence ID" value="NZ_DAWBTJ010000040.1"/>
</dbReference>
<comment type="caution">
    <text evidence="4">The sequence shown here is derived from an EMBL/GenBank/DDBJ whole genome shotgun (WGS) entry which is preliminary data.</text>
</comment>
<keyword evidence="2" id="KW-0472">Membrane</keyword>
<feature type="domain" description="SH3b" evidence="3">
    <location>
        <begin position="199"/>
        <end position="262"/>
    </location>
</feature>
<evidence type="ECO:0000259" key="3">
    <source>
        <dbReference type="PROSITE" id="PS51781"/>
    </source>
</evidence>
<feature type="repeat" description="TPR" evidence="1">
    <location>
        <begin position="66"/>
        <end position="99"/>
    </location>
</feature>
<dbReference type="Proteomes" id="UP000255283">
    <property type="component" value="Unassembled WGS sequence"/>
</dbReference>
<feature type="transmembrane region" description="Helical" evidence="2">
    <location>
        <begin position="138"/>
        <end position="160"/>
    </location>
</feature>
<dbReference type="Gene3D" id="2.30.30.40">
    <property type="entry name" value="SH3 Domains"/>
    <property type="match status" value="1"/>
</dbReference>
<gene>
    <name evidence="4" type="ORF">NCTC13063_00391</name>
</gene>
<protein>
    <submittedName>
        <fullName evidence="4">Predicted O-linked N-acetylglucosamine transferase, SPINDLY family</fullName>
    </submittedName>
</protein>
<dbReference type="PROSITE" id="PS50005">
    <property type="entry name" value="TPR"/>
    <property type="match status" value="1"/>
</dbReference>
<dbReference type="Gene3D" id="1.25.40.10">
    <property type="entry name" value="Tetratricopeptide repeat domain"/>
    <property type="match status" value="1"/>
</dbReference>
<sequence length="262" mass="30056">MKRDKYQWTRRAMWVVQSATLLILMLGLSSGVRAVTKENADAEYTKGDYQQAVKDYEEVLRSGANADIYYNLGNAYFRLDNITKAILNYERAMLMQPGNADIRFNLEFARSKTIDKITPESEMFFVTWYKTLVNYTSVDGWACCAILSIMIALLLALVYLFSPRVWMRKLSFFMGLALFFLFIFSNLFAYQQYKELTCRTGAIVIVPSAVVKKTPTDNGTDQFVIHEGTKVNITDEGMKDWRGIRLADGREGWIPASQIEKI</sequence>
<dbReference type="GO" id="GO:0016740">
    <property type="term" value="F:transferase activity"/>
    <property type="evidence" value="ECO:0007669"/>
    <property type="project" value="UniProtKB-KW"/>
</dbReference>
<evidence type="ECO:0000256" key="1">
    <source>
        <dbReference type="PROSITE-ProRule" id="PRU00339"/>
    </source>
</evidence>
<dbReference type="InterPro" id="IPR036028">
    <property type="entry name" value="SH3-like_dom_sf"/>
</dbReference>
<dbReference type="Pfam" id="PF13432">
    <property type="entry name" value="TPR_16"/>
    <property type="match status" value="1"/>
</dbReference>
<reference evidence="4 5" key="1">
    <citation type="submission" date="2018-06" db="EMBL/GenBank/DDBJ databases">
        <authorList>
            <consortium name="Pathogen Informatics"/>
            <person name="Doyle S."/>
        </authorList>
    </citation>
    <scope>NUCLEOTIDE SEQUENCE [LARGE SCALE GENOMIC DNA]</scope>
    <source>
        <strain evidence="4 5">NCTC13063</strain>
    </source>
</reference>
<organism evidence="4 5">
    <name type="scientific">Segatella buccae</name>
    <dbReference type="NCBI Taxonomy" id="28126"/>
    <lineage>
        <taxon>Bacteria</taxon>
        <taxon>Pseudomonadati</taxon>
        <taxon>Bacteroidota</taxon>
        <taxon>Bacteroidia</taxon>
        <taxon>Bacteroidales</taxon>
        <taxon>Prevotellaceae</taxon>
        <taxon>Segatella</taxon>
    </lineage>
</organism>
<proteinExistence type="predicted"/>
<dbReference type="PROSITE" id="PS51781">
    <property type="entry name" value="SH3B"/>
    <property type="match status" value="1"/>
</dbReference>
<keyword evidence="2" id="KW-1133">Transmembrane helix</keyword>
<dbReference type="AlphaFoldDB" id="A0AAQ1UHK5"/>
<dbReference type="SMART" id="SM00028">
    <property type="entry name" value="TPR"/>
    <property type="match status" value="1"/>
</dbReference>
<dbReference type="PROSITE" id="PS50293">
    <property type="entry name" value="TPR_REGION"/>
    <property type="match status" value="1"/>
</dbReference>